<evidence type="ECO:0000256" key="2">
    <source>
        <dbReference type="ARBA" id="ARBA00004173"/>
    </source>
</evidence>
<dbReference type="PANTHER" id="PTHR13475:SF3">
    <property type="entry name" value="NEUGRIN"/>
    <property type="match status" value="1"/>
</dbReference>
<evidence type="ECO:0000256" key="5">
    <source>
        <dbReference type="ARBA" id="ARBA00022946"/>
    </source>
</evidence>
<dbReference type="GO" id="GO:0005634">
    <property type="term" value="C:nucleus"/>
    <property type="evidence" value="ECO:0007669"/>
    <property type="project" value="TreeGrafter"/>
</dbReference>
<comment type="caution">
    <text evidence="7">The sequence shown here is derived from an EMBL/GenBank/DDBJ whole genome shotgun (WGS) entry which is preliminary data.</text>
</comment>
<gene>
    <name evidence="7" type="ORF">B0T16DRAFT_382942</name>
</gene>
<evidence type="ECO:0000256" key="6">
    <source>
        <dbReference type="SAM" id="MobiDB-lite"/>
    </source>
</evidence>
<comment type="subcellular location">
    <subcellularLocation>
        <location evidence="2">Mitochondrion</location>
    </subcellularLocation>
</comment>
<sequence length="317" mass="36067">MSCACRTAALGIFVRSVAHIQVPSTSAASRLSQATPLAGSLQRLRAFDKAPGALLGSSSRSFHATCAKGIEAEVVATAPHNGESMGDKHSQQDTSPTDTTSKRRTRAGSSKTALKPRKPKPDWLAAEPKPDLDEIRKPSLHERLLEENEDLENVQGREYWKRQKAALKEKFPDGWKPHKKLSPDAVAGIRALHQQYPEEYTTPVLADKFKMSPEAIRRILKSKWTPNLDEEIERQERWFNRGKKVWAKWAEEGVKPPVKWRQQGIVRDPSWNMSKRDKEELRAMKKEKRRVFRYERKTHIEGFDDQGLAAPFPSKDE</sequence>
<accession>A0AA40CHS8</accession>
<evidence type="ECO:0000313" key="8">
    <source>
        <dbReference type="Proteomes" id="UP001174936"/>
    </source>
</evidence>
<comment type="similarity">
    <text evidence="3">Belongs to the RRG9 family.</text>
</comment>
<dbReference type="Pfam" id="PF06413">
    <property type="entry name" value="Neugrin"/>
    <property type="match status" value="1"/>
</dbReference>
<organism evidence="7 8">
    <name type="scientific">Cercophora newfieldiana</name>
    <dbReference type="NCBI Taxonomy" id="92897"/>
    <lineage>
        <taxon>Eukaryota</taxon>
        <taxon>Fungi</taxon>
        <taxon>Dikarya</taxon>
        <taxon>Ascomycota</taxon>
        <taxon>Pezizomycotina</taxon>
        <taxon>Sordariomycetes</taxon>
        <taxon>Sordariomycetidae</taxon>
        <taxon>Sordariales</taxon>
        <taxon>Lasiosphaeriaceae</taxon>
        <taxon>Cercophora</taxon>
    </lineage>
</organism>
<dbReference type="PANTHER" id="PTHR13475">
    <property type="entry name" value="NEUGRIN"/>
    <property type="match status" value="1"/>
</dbReference>
<dbReference type="AlphaFoldDB" id="A0AA40CHS8"/>
<feature type="region of interest" description="Disordered" evidence="6">
    <location>
        <begin position="80"/>
        <end position="129"/>
    </location>
</feature>
<evidence type="ECO:0000313" key="7">
    <source>
        <dbReference type="EMBL" id="KAK0639351.1"/>
    </source>
</evidence>
<proteinExistence type="inferred from homology"/>
<keyword evidence="8" id="KW-1185">Reference proteome</keyword>
<evidence type="ECO:0000256" key="3">
    <source>
        <dbReference type="ARBA" id="ARBA00010895"/>
    </source>
</evidence>
<dbReference type="Proteomes" id="UP001174936">
    <property type="component" value="Unassembled WGS sequence"/>
</dbReference>
<dbReference type="EMBL" id="JAULSV010000007">
    <property type="protein sequence ID" value="KAK0639351.1"/>
    <property type="molecule type" value="Genomic_DNA"/>
</dbReference>
<comment type="function">
    <text evidence="1">Required for respiratory activity and maintenance and expression of the mitochondrial genome.</text>
</comment>
<evidence type="ECO:0000256" key="1">
    <source>
        <dbReference type="ARBA" id="ARBA00003548"/>
    </source>
</evidence>
<keyword evidence="5" id="KW-0809">Transit peptide</keyword>
<dbReference type="InterPro" id="IPR010487">
    <property type="entry name" value="NGRN/Rrg9"/>
</dbReference>
<reference evidence="7" key="1">
    <citation type="submission" date="2023-06" db="EMBL/GenBank/DDBJ databases">
        <title>Genome-scale phylogeny and comparative genomics of the fungal order Sordariales.</title>
        <authorList>
            <consortium name="Lawrence Berkeley National Laboratory"/>
            <person name="Hensen N."/>
            <person name="Bonometti L."/>
            <person name="Westerberg I."/>
            <person name="Brannstrom I.O."/>
            <person name="Guillou S."/>
            <person name="Cros-Aarteil S."/>
            <person name="Calhoun S."/>
            <person name="Haridas S."/>
            <person name="Kuo A."/>
            <person name="Mondo S."/>
            <person name="Pangilinan J."/>
            <person name="Riley R."/>
            <person name="Labutti K."/>
            <person name="Andreopoulos B."/>
            <person name="Lipzen A."/>
            <person name="Chen C."/>
            <person name="Yanf M."/>
            <person name="Daum C."/>
            <person name="Ng V."/>
            <person name="Clum A."/>
            <person name="Steindorff A."/>
            <person name="Ohm R."/>
            <person name="Martin F."/>
            <person name="Silar P."/>
            <person name="Natvig D."/>
            <person name="Lalanne C."/>
            <person name="Gautier V."/>
            <person name="Ament-Velasquez S.L."/>
            <person name="Kruys A."/>
            <person name="Hutchinson M.I."/>
            <person name="Powell A.J."/>
            <person name="Barry K."/>
            <person name="Miller A.N."/>
            <person name="Grigoriev I.V."/>
            <person name="Debuchy R."/>
            <person name="Gladieux P."/>
            <person name="Thoren M.H."/>
            <person name="Johannesson H."/>
        </authorList>
    </citation>
    <scope>NUCLEOTIDE SEQUENCE</scope>
    <source>
        <strain evidence="7">SMH2532-1</strain>
    </source>
</reference>
<dbReference type="GO" id="GO:0005739">
    <property type="term" value="C:mitochondrion"/>
    <property type="evidence" value="ECO:0007669"/>
    <property type="project" value="UniProtKB-SubCell"/>
</dbReference>
<evidence type="ECO:0000256" key="4">
    <source>
        <dbReference type="ARBA" id="ARBA00013566"/>
    </source>
</evidence>
<protein>
    <recommendedName>
        <fullName evidence="4">Required for respiratory growth protein 9, mitochondrial</fullName>
    </recommendedName>
</protein>
<name>A0AA40CHS8_9PEZI</name>